<comment type="caution">
    <text evidence="1">The sequence shown here is derived from an EMBL/GenBank/DDBJ whole genome shotgun (WGS) entry which is preliminary data.</text>
</comment>
<protein>
    <submittedName>
        <fullName evidence="1">Uncharacterized protein</fullName>
    </submittedName>
</protein>
<name>A0ABD1Z1W0_9MARC</name>
<dbReference type="Proteomes" id="UP001605036">
    <property type="component" value="Unassembled WGS sequence"/>
</dbReference>
<sequence length="70" mass="8153">MYYLTKLWKRSSVELDHGGDYQCGERGALDWWAAQSDCPIALIEEYARQCRTRSRTCFSCSTRSGRRGLR</sequence>
<keyword evidence="2" id="KW-1185">Reference proteome</keyword>
<dbReference type="AlphaFoldDB" id="A0ABD1Z1W0"/>
<gene>
    <name evidence="1" type="ORF">R1flu_009310</name>
</gene>
<proteinExistence type="predicted"/>
<evidence type="ECO:0000313" key="1">
    <source>
        <dbReference type="EMBL" id="KAL2641723.1"/>
    </source>
</evidence>
<evidence type="ECO:0000313" key="2">
    <source>
        <dbReference type="Proteomes" id="UP001605036"/>
    </source>
</evidence>
<organism evidence="1 2">
    <name type="scientific">Riccia fluitans</name>
    <dbReference type="NCBI Taxonomy" id="41844"/>
    <lineage>
        <taxon>Eukaryota</taxon>
        <taxon>Viridiplantae</taxon>
        <taxon>Streptophyta</taxon>
        <taxon>Embryophyta</taxon>
        <taxon>Marchantiophyta</taxon>
        <taxon>Marchantiopsida</taxon>
        <taxon>Marchantiidae</taxon>
        <taxon>Marchantiales</taxon>
        <taxon>Ricciaceae</taxon>
        <taxon>Riccia</taxon>
    </lineage>
</organism>
<reference evidence="1 2" key="1">
    <citation type="submission" date="2024-09" db="EMBL/GenBank/DDBJ databases">
        <title>Chromosome-scale assembly of Riccia fluitans.</title>
        <authorList>
            <person name="Paukszto L."/>
            <person name="Sawicki J."/>
            <person name="Karawczyk K."/>
            <person name="Piernik-Szablinska J."/>
            <person name="Szczecinska M."/>
            <person name="Mazdziarz M."/>
        </authorList>
    </citation>
    <scope>NUCLEOTIDE SEQUENCE [LARGE SCALE GENOMIC DNA]</scope>
    <source>
        <strain evidence="1">Rf_01</strain>
        <tissue evidence="1">Aerial parts of the thallus</tissue>
    </source>
</reference>
<accession>A0ABD1Z1W0</accession>
<dbReference type="EMBL" id="JBHFFA010000002">
    <property type="protein sequence ID" value="KAL2641723.1"/>
    <property type="molecule type" value="Genomic_DNA"/>
</dbReference>